<dbReference type="PROSITE" id="PS51194">
    <property type="entry name" value="HELICASE_CTER"/>
    <property type="match status" value="1"/>
</dbReference>
<dbReference type="GO" id="GO:0009378">
    <property type="term" value="F:four-way junction helicase activity"/>
    <property type="evidence" value="ECO:0007669"/>
    <property type="project" value="TreeGrafter"/>
</dbReference>
<evidence type="ECO:0000256" key="8">
    <source>
        <dbReference type="ARBA" id="ARBA00034617"/>
    </source>
</evidence>
<dbReference type="RefSeq" id="WP_129919172.1">
    <property type="nucleotide sequence ID" value="NZ_SEWE01000001.1"/>
</dbReference>
<protein>
    <recommendedName>
        <fullName evidence="9">DNA 3'-5' helicase</fullName>
        <ecNumber evidence="9">5.6.2.4</ecNumber>
    </recommendedName>
</protein>
<dbReference type="SMART" id="SM00487">
    <property type="entry name" value="DEXDc"/>
    <property type="match status" value="1"/>
</dbReference>
<keyword evidence="3" id="KW-0378">Hydrolase</keyword>
<dbReference type="GO" id="GO:0043590">
    <property type="term" value="C:bacterial nucleoid"/>
    <property type="evidence" value="ECO:0007669"/>
    <property type="project" value="TreeGrafter"/>
</dbReference>
<dbReference type="EC" id="5.6.2.4" evidence="9"/>
<dbReference type="GO" id="GO:0030894">
    <property type="term" value="C:replisome"/>
    <property type="evidence" value="ECO:0007669"/>
    <property type="project" value="TreeGrafter"/>
</dbReference>
<dbReference type="InterPro" id="IPR004589">
    <property type="entry name" value="DNA_helicase_ATP-dep_RecQ"/>
</dbReference>
<dbReference type="GO" id="GO:0006310">
    <property type="term" value="P:DNA recombination"/>
    <property type="evidence" value="ECO:0007669"/>
    <property type="project" value="InterPro"/>
</dbReference>
<feature type="domain" description="Helicase C-terminal" evidence="11">
    <location>
        <begin position="234"/>
        <end position="390"/>
    </location>
</feature>
<dbReference type="GO" id="GO:0043138">
    <property type="term" value="F:3'-5' DNA helicase activity"/>
    <property type="evidence" value="ECO:0007669"/>
    <property type="project" value="UniProtKB-EC"/>
</dbReference>
<name>A0A4Q5LIL1_9BACT</name>
<proteinExistence type="inferred from homology"/>
<dbReference type="NCBIfam" id="TIGR00614">
    <property type="entry name" value="recQ_fam"/>
    <property type="match status" value="1"/>
</dbReference>
<dbReference type="PANTHER" id="PTHR13710">
    <property type="entry name" value="DNA HELICASE RECQ FAMILY MEMBER"/>
    <property type="match status" value="1"/>
</dbReference>
<dbReference type="OrthoDB" id="9763310at2"/>
<dbReference type="InterPro" id="IPR011545">
    <property type="entry name" value="DEAD/DEAH_box_helicase_dom"/>
</dbReference>
<dbReference type="AlphaFoldDB" id="A0A4Q5LIL1"/>
<evidence type="ECO:0000259" key="10">
    <source>
        <dbReference type="PROSITE" id="PS51192"/>
    </source>
</evidence>
<sequence>MLTNAQELLRKYFPLLSGKTLKPFQERVITHVVEDGSTVAVMPTGGGKSWIYWVAGKARGGTTVVIAPLVALMDEQAAKLSEQGCQVLTIHASVPAAEQVSRLTAFGTGQETPDFLFLSPERVAVDGYLAHCLRARRDAVRLVVVDEAHCISQWGFDFRPFYQRIPQFLDDVFGASHWPPVLGLTATINPRELGDILTDFRIDAKHVLRDRSLLRHDLRLHVERFTSEEAKENRLWELLAAQPPQTKTLVYLYRKYKKRGVEDLAARAQEKGLRAAHFHGDMTAAERQTALHDLRTGATTVVFATNAFGMGIDIPDIRTVVHFMMPESVEQYYQEVGRGGRDHQGADCWLLYSKKNVQVRRDTFIDKSFPAAKELAHLYHKLASGKTTLQTWVPFADEEVLEALPFFLEAGLVSLEAKGFNRLDAVQVASGSEVYRLQKLTPLGTAVVTLNRSPQLTPTQFFALFYEALRTGAGRLAKGRTLDKCLLIRAAAETLSTAAAAQIEVAIAEKRAYKHSLLDQLLHVLDSSANSNGLHAAVGDYLKVSPAGASPVLRTLRGEWVRSKSEVIIANLLHKNGADYAYERPIYRNGKYLLLPDFTVTTPTGTYFWEHLGLLDDPEYARRWDVKRDLYEQCYPGRWVTTEENASLSQQAQHLFDQISRT</sequence>
<accession>A0A4Q5LIL1</accession>
<dbReference type="CDD" id="cd17920">
    <property type="entry name" value="DEXHc_RecQ"/>
    <property type="match status" value="1"/>
</dbReference>
<reference evidence="12 13" key="1">
    <citation type="submission" date="2019-02" db="EMBL/GenBank/DDBJ databases">
        <title>Bacterial novel species isolated from soil.</title>
        <authorList>
            <person name="Jung H.-Y."/>
        </authorList>
    </citation>
    <scope>NUCLEOTIDE SEQUENCE [LARGE SCALE GENOMIC DNA]</scope>
    <source>
        <strain evidence="12 13">1-3-3-3</strain>
    </source>
</reference>
<comment type="similarity">
    <text evidence="1">Belongs to the helicase family. RecQ subfamily.</text>
</comment>
<organism evidence="12 13">
    <name type="scientific">Hymenobacter persicinus</name>
    <dbReference type="NCBI Taxonomy" id="2025506"/>
    <lineage>
        <taxon>Bacteria</taxon>
        <taxon>Pseudomonadati</taxon>
        <taxon>Bacteroidota</taxon>
        <taxon>Cytophagia</taxon>
        <taxon>Cytophagales</taxon>
        <taxon>Hymenobacteraceae</taxon>
        <taxon>Hymenobacter</taxon>
    </lineage>
</organism>
<evidence type="ECO:0000256" key="2">
    <source>
        <dbReference type="ARBA" id="ARBA00022741"/>
    </source>
</evidence>
<dbReference type="InterPro" id="IPR027417">
    <property type="entry name" value="P-loop_NTPase"/>
</dbReference>
<dbReference type="InterPro" id="IPR001650">
    <property type="entry name" value="Helicase_C-like"/>
</dbReference>
<dbReference type="Pfam" id="PF00271">
    <property type="entry name" value="Helicase_C"/>
    <property type="match status" value="1"/>
</dbReference>
<evidence type="ECO:0000313" key="12">
    <source>
        <dbReference type="EMBL" id="RYU84836.1"/>
    </source>
</evidence>
<dbReference type="PANTHER" id="PTHR13710:SF105">
    <property type="entry name" value="ATP-DEPENDENT DNA HELICASE Q1"/>
    <property type="match status" value="1"/>
</dbReference>
<dbReference type="Gene3D" id="3.40.50.300">
    <property type="entry name" value="P-loop containing nucleotide triphosphate hydrolases"/>
    <property type="match status" value="2"/>
</dbReference>
<evidence type="ECO:0000256" key="4">
    <source>
        <dbReference type="ARBA" id="ARBA00022806"/>
    </source>
</evidence>
<evidence type="ECO:0000256" key="3">
    <source>
        <dbReference type="ARBA" id="ARBA00022801"/>
    </source>
</evidence>
<feature type="domain" description="Helicase ATP-binding" evidence="10">
    <location>
        <begin position="29"/>
        <end position="206"/>
    </location>
</feature>
<evidence type="ECO:0000256" key="6">
    <source>
        <dbReference type="ARBA" id="ARBA00023125"/>
    </source>
</evidence>
<keyword evidence="5" id="KW-0067">ATP-binding</keyword>
<keyword evidence="6" id="KW-0238">DNA-binding</keyword>
<dbReference type="Pfam" id="PF00270">
    <property type="entry name" value="DEAD"/>
    <property type="match status" value="1"/>
</dbReference>
<evidence type="ECO:0000256" key="7">
    <source>
        <dbReference type="ARBA" id="ARBA00023235"/>
    </source>
</evidence>
<comment type="caution">
    <text evidence="12">The sequence shown here is derived from an EMBL/GenBank/DDBJ whole genome shotgun (WGS) entry which is preliminary data.</text>
</comment>
<dbReference type="GO" id="GO:0016787">
    <property type="term" value="F:hydrolase activity"/>
    <property type="evidence" value="ECO:0007669"/>
    <property type="project" value="UniProtKB-KW"/>
</dbReference>
<dbReference type="SUPFAM" id="SSF52540">
    <property type="entry name" value="P-loop containing nucleoside triphosphate hydrolases"/>
    <property type="match status" value="1"/>
</dbReference>
<evidence type="ECO:0000256" key="1">
    <source>
        <dbReference type="ARBA" id="ARBA00005446"/>
    </source>
</evidence>
<dbReference type="PROSITE" id="PS51192">
    <property type="entry name" value="HELICASE_ATP_BIND_1"/>
    <property type="match status" value="1"/>
</dbReference>
<keyword evidence="7" id="KW-0413">Isomerase</keyword>
<evidence type="ECO:0000256" key="5">
    <source>
        <dbReference type="ARBA" id="ARBA00022840"/>
    </source>
</evidence>
<dbReference type="GO" id="GO:0006281">
    <property type="term" value="P:DNA repair"/>
    <property type="evidence" value="ECO:0007669"/>
    <property type="project" value="TreeGrafter"/>
</dbReference>
<dbReference type="GO" id="GO:0003677">
    <property type="term" value="F:DNA binding"/>
    <property type="evidence" value="ECO:0007669"/>
    <property type="project" value="UniProtKB-KW"/>
</dbReference>
<dbReference type="GO" id="GO:0005524">
    <property type="term" value="F:ATP binding"/>
    <property type="evidence" value="ECO:0007669"/>
    <property type="project" value="UniProtKB-KW"/>
</dbReference>
<dbReference type="InterPro" id="IPR014001">
    <property type="entry name" value="Helicase_ATP-bd"/>
</dbReference>
<dbReference type="SMART" id="SM00490">
    <property type="entry name" value="HELICc"/>
    <property type="match status" value="1"/>
</dbReference>
<dbReference type="Proteomes" id="UP000294155">
    <property type="component" value="Unassembled WGS sequence"/>
</dbReference>
<dbReference type="EMBL" id="SEWE01000001">
    <property type="protein sequence ID" value="RYU84836.1"/>
    <property type="molecule type" value="Genomic_DNA"/>
</dbReference>
<evidence type="ECO:0000256" key="9">
    <source>
        <dbReference type="ARBA" id="ARBA00034808"/>
    </source>
</evidence>
<gene>
    <name evidence="12" type="ORF">EWM57_00485</name>
</gene>
<dbReference type="GO" id="GO:0005737">
    <property type="term" value="C:cytoplasm"/>
    <property type="evidence" value="ECO:0007669"/>
    <property type="project" value="TreeGrafter"/>
</dbReference>
<keyword evidence="4 12" id="KW-0347">Helicase</keyword>
<evidence type="ECO:0000259" key="11">
    <source>
        <dbReference type="PROSITE" id="PS51194"/>
    </source>
</evidence>
<comment type="catalytic activity">
    <reaction evidence="8">
        <text>Couples ATP hydrolysis with the unwinding of duplex DNA by translocating in the 3'-5' direction.</text>
        <dbReference type="EC" id="5.6.2.4"/>
    </reaction>
</comment>
<evidence type="ECO:0000313" key="13">
    <source>
        <dbReference type="Proteomes" id="UP000294155"/>
    </source>
</evidence>
<keyword evidence="13" id="KW-1185">Reference proteome</keyword>
<keyword evidence="2" id="KW-0547">Nucleotide-binding</keyword>